<name>A0A382ZY28_9ZZZZ</name>
<reference evidence="1" key="1">
    <citation type="submission" date="2018-05" db="EMBL/GenBank/DDBJ databases">
        <authorList>
            <person name="Lanie J.A."/>
            <person name="Ng W.-L."/>
            <person name="Kazmierczak K.M."/>
            <person name="Andrzejewski T.M."/>
            <person name="Davidsen T.M."/>
            <person name="Wayne K.J."/>
            <person name="Tettelin H."/>
            <person name="Glass J.I."/>
            <person name="Rusch D."/>
            <person name="Podicherti R."/>
            <person name="Tsui H.-C.T."/>
            <person name="Winkler M.E."/>
        </authorList>
    </citation>
    <scope>NUCLEOTIDE SEQUENCE</scope>
</reference>
<evidence type="ECO:0000313" key="1">
    <source>
        <dbReference type="EMBL" id="SVE00417.1"/>
    </source>
</evidence>
<feature type="non-terminal residue" evidence="1">
    <location>
        <position position="1"/>
    </location>
</feature>
<protein>
    <submittedName>
        <fullName evidence="1">Uncharacterized protein</fullName>
    </submittedName>
</protein>
<dbReference type="AlphaFoldDB" id="A0A382ZY28"/>
<dbReference type="EMBL" id="UINC01187607">
    <property type="protein sequence ID" value="SVE00417.1"/>
    <property type="molecule type" value="Genomic_DNA"/>
</dbReference>
<proteinExistence type="predicted"/>
<sequence length="40" mass="4445">EGGLFGADLEEVATDAVPADGRVWYWEISPRQTVQQWAPV</sequence>
<accession>A0A382ZY28</accession>
<gene>
    <name evidence="1" type="ORF">METZ01_LOCUS453271</name>
</gene>
<organism evidence="1">
    <name type="scientific">marine metagenome</name>
    <dbReference type="NCBI Taxonomy" id="408172"/>
    <lineage>
        <taxon>unclassified sequences</taxon>
        <taxon>metagenomes</taxon>
        <taxon>ecological metagenomes</taxon>
    </lineage>
</organism>